<name>A0A6J4L2R8_9ACTN</name>
<feature type="non-terminal residue" evidence="2">
    <location>
        <position position="65"/>
    </location>
</feature>
<feature type="region of interest" description="Disordered" evidence="1">
    <location>
        <begin position="1"/>
        <end position="32"/>
    </location>
</feature>
<dbReference type="AlphaFoldDB" id="A0A6J4L2R8"/>
<feature type="non-terminal residue" evidence="2">
    <location>
        <position position="1"/>
    </location>
</feature>
<reference evidence="2" key="1">
    <citation type="submission" date="2020-02" db="EMBL/GenBank/DDBJ databases">
        <authorList>
            <person name="Meier V. D."/>
        </authorList>
    </citation>
    <scope>NUCLEOTIDE SEQUENCE</scope>
    <source>
        <strain evidence="2">AVDCRST_MAG29</strain>
    </source>
</reference>
<evidence type="ECO:0000313" key="2">
    <source>
        <dbReference type="EMBL" id="CAA9321578.1"/>
    </source>
</evidence>
<sequence length="65" mass="6940">GTRDVRGLVLDRGHHGRTGATRQPWVAEEGRHGPCCSGRRGDADWGCRTSSRLADARRAPASGSV</sequence>
<evidence type="ECO:0000256" key="1">
    <source>
        <dbReference type="SAM" id="MobiDB-lite"/>
    </source>
</evidence>
<feature type="compositionally biased region" description="Basic and acidic residues" evidence="1">
    <location>
        <begin position="1"/>
        <end position="13"/>
    </location>
</feature>
<gene>
    <name evidence="2" type="ORF">AVDCRST_MAG29-353</name>
</gene>
<protein>
    <submittedName>
        <fullName evidence="2">Uncharacterized protein</fullName>
    </submittedName>
</protein>
<dbReference type="EMBL" id="CADCUG010000031">
    <property type="protein sequence ID" value="CAA9321578.1"/>
    <property type="molecule type" value="Genomic_DNA"/>
</dbReference>
<accession>A0A6J4L2R8</accession>
<proteinExistence type="predicted"/>
<organism evidence="2">
    <name type="scientific">uncultured Nocardioidaceae bacterium</name>
    <dbReference type="NCBI Taxonomy" id="253824"/>
    <lineage>
        <taxon>Bacteria</taxon>
        <taxon>Bacillati</taxon>
        <taxon>Actinomycetota</taxon>
        <taxon>Actinomycetes</taxon>
        <taxon>Propionibacteriales</taxon>
        <taxon>Nocardioidaceae</taxon>
        <taxon>environmental samples</taxon>
    </lineage>
</organism>